<dbReference type="Gene3D" id="3.40.50.12780">
    <property type="entry name" value="N-terminal domain of ligase-like"/>
    <property type="match status" value="1"/>
</dbReference>
<evidence type="ECO:0000256" key="1">
    <source>
        <dbReference type="ARBA" id="ARBA00006432"/>
    </source>
</evidence>
<accession>A0A948TEE7</accession>
<protein>
    <submittedName>
        <fullName evidence="4">AMP-binding protein</fullName>
    </submittedName>
</protein>
<gene>
    <name evidence="4" type="ORF">H9777_13685</name>
</gene>
<reference evidence="4" key="2">
    <citation type="submission" date="2021-04" db="EMBL/GenBank/DDBJ databases">
        <authorList>
            <person name="Gilroy R."/>
        </authorList>
    </citation>
    <scope>NUCLEOTIDE SEQUENCE</scope>
    <source>
        <strain evidence="4">G4-2901</strain>
    </source>
</reference>
<dbReference type="InterPro" id="IPR045851">
    <property type="entry name" value="AMP-bd_C_sf"/>
</dbReference>
<reference evidence="4" key="1">
    <citation type="journal article" date="2021" name="PeerJ">
        <title>Extensive microbial diversity within the chicken gut microbiome revealed by metagenomics and culture.</title>
        <authorList>
            <person name="Gilroy R."/>
            <person name="Ravi A."/>
            <person name="Getino M."/>
            <person name="Pursley I."/>
            <person name="Horton D.L."/>
            <person name="Alikhan N.F."/>
            <person name="Baker D."/>
            <person name="Gharbi K."/>
            <person name="Hall N."/>
            <person name="Watson M."/>
            <person name="Adriaenssens E.M."/>
            <person name="Foster-Nyarko E."/>
            <person name="Jarju S."/>
            <person name="Secka A."/>
            <person name="Antonio M."/>
            <person name="Oren A."/>
            <person name="Chaudhuri R.R."/>
            <person name="La Ragione R."/>
            <person name="Hildebrand F."/>
            <person name="Pallen M.J."/>
        </authorList>
    </citation>
    <scope>NUCLEOTIDE SEQUENCE</scope>
    <source>
        <strain evidence="4">G4-2901</strain>
    </source>
</reference>
<feature type="domain" description="AMP-dependent synthetase/ligase" evidence="3">
    <location>
        <begin position="47"/>
        <end position="226"/>
    </location>
</feature>
<proteinExistence type="inferred from homology"/>
<evidence type="ECO:0000256" key="2">
    <source>
        <dbReference type="ARBA" id="ARBA00022598"/>
    </source>
</evidence>
<evidence type="ECO:0000313" key="4">
    <source>
        <dbReference type="EMBL" id="MBU3839329.1"/>
    </source>
</evidence>
<dbReference type="GO" id="GO:0006631">
    <property type="term" value="P:fatty acid metabolic process"/>
    <property type="evidence" value="ECO:0007669"/>
    <property type="project" value="TreeGrafter"/>
</dbReference>
<dbReference type="AlphaFoldDB" id="A0A948TEE7"/>
<dbReference type="PANTHER" id="PTHR43201">
    <property type="entry name" value="ACYL-COA SYNTHETASE"/>
    <property type="match status" value="1"/>
</dbReference>
<dbReference type="Proteomes" id="UP000783796">
    <property type="component" value="Unassembled WGS sequence"/>
</dbReference>
<dbReference type="GO" id="GO:0031956">
    <property type="term" value="F:medium-chain fatty acid-CoA ligase activity"/>
    <property type="evidence" value="ECO:0007669"/>
    <property type="project" value="TreeGrafter"/>
</dbReference>
<evidence type="ECO:0000259" key="3">
    <source>
        <dbReference type="Pfam" id="PF00501"/>
    </source>
</evidence>
<evidence type="ECO:0000313" key="5">
    <source>
        <dbReference type="Proteomes" id="UP000783796"/>
    </source>
</evidence>
<dbReference type="PANTHER" id="PTHR43201:SF5">
    <property type="entry name" value="MEDIUM-CHAIN ACYL-COA LIGASE ACSF2, MITOCHONDRIAL"/>
    <property type="match status" value="1"/>
</dbReference>
<dbReference type="EMBL" id="JAHLFW010000111">
    <property type="protein sequence ID" value="MBU3839329.1"/>
    <property type="molecule type" value="Genomic_DNA"/>
</dbReference>
<keyword evidence="2" id="KW-0436">Ligase</keyword>
<organism evidence="4 5">
    <name type="scientific">Candidatus Phocaeicola faecigallinarum</name>
    <dbReference type="NCBI Taxonomy" id="2838732"/>
    <lineage>
        <taxon>Bacteria</taxon>
        <taxon>Pseudomonadati</taxon>
        <taxon>Bacteroidota</taxon>
        <taxon>Bacteroidia</taxon>
        <taxon>Bacteroidales</taxon>
        <taxon>Bacteroidaceae</taxon>
        <taxon>Phocaeicola</taxon>
    </lineage>
</organism>
<dbReference type="Gene3D" id="3.30.300.30">
    <property type="match status" value="1"/>
</dbReference>
<name>A0A948TEE7_9BACT</name>
<comment type="similarity">
    <text evidence="1">Belongs to the ATP-dependent AMP-binding enzyme family.</text>
</comment>
<dbReference type="InterPro" id="IPR042099">
    <property type="entry name" value="ANL_N_sf"/>
</dbReference>
<comment type="caution">
    <text evidence="4">The sequence shown here is derived from an EMBL/GenBank/DDBJ whole genome shotgun (WGS) entry which is preliminary data.</text>
</comment>
<sequence length="360" mass="39628">MHSNITINGKTYNAEEASQLKDLFTSEYGEDSFMASLGGFLAEWYDESPLLKVHTSGSTGTPKELWVEKERMMNSARLTVSFLGLKAGDSALLCMPLPYIAGKMVVVRSIIAGLNLMVVTPCGRPLQNITEIPDFAAMIPMQVFNSLQHPEDREKLMQIRHLIIGGGAIDKNMAEELKSFPNAVWSTYGMTETLSHIALRRLNGSDASELYTPFDNVSLSLSDEGTLIISAPSVNPETLITNDIVEFNGKGQFRILGRKDNTINTGGVKVQIEQVEEKLSHYLPEGSYMITSVPDAKFGEKIVMLVSCEMDTDGAINNLPHYWRPKHTILIPELPLTGTGKPDRAKAKAIAAEMLIHSVL</sequence>
<dbReference type="InterPro" id="IPR000873">
    <property type="entry name" value="AMP-dep_synth/lig_dom"/>
</dbReference>
<dbReference type="Pfam" id="PF00501">
    <property type="entry name" value="AMP-binding"/>
    <property type="match status" value="1"/>
</dbReference>
<dbReference type="SUPFAM" id="SSF56801">
    <property type="entry name" value="Acetyl-CoA synthetase-like"/>
    <property type="match status" value="1"/>
</dbReference>